<organism evidence="1 2">
    <name type="scientific">Thiomicrorhabdus lithotrophica</name>
    <dbReference type="NCBI Taxonomy" id="2949997"/>
    <lineage>
        <taxon>Bacteria</taxon>
        <taxon>Pseudomonadati</taxon>
        <taxon>Pseudomonadota</taxon>
        <taxon>Gammaproteobacteria</taxon>
        <taxon>Thiotrichales</taxon>
        <taxon>Piscirickettsiaceae</taxon>
        <taxon>Thiomicrorhabdus</taxon>
    </lineage>
</organism>
<dbReference type="Proteomes" id="UP001222275">
    <property type="component" value="Chromosome"/>
</dbReference>
<keyword evidence="2" id="KW-1185">Reference proteome</keyword>
<accession>A0ABY8CGJ0</accession>
<name>A0ABY8CGJ0_9GAMM</name>
<proteinExistence type="predicted"/>
<reference evidence="1 2" key="1">
    <citation type="submission" date="2022-06" db="EMBL/GenBank/DDBJ databases">
        <title>Thiomicrohabdus sp. nov, an obligately chemolithoautotrophic, sulfur-oxidizing bacterium isolated from beach of Guanyin Mountain. Amoy.</title>
        <authorList>
            <person name="Zhu H."/>
        </authorList>
    </citation>
    <scope>NUCLEOTIDE SEQUENCE [LARGE SCALE GENOMIC DNA]</scope>
    <source>
        <strain evidence="1 2">XGS-01</strain>
    </source>
</reference>
<dbReference type="EMBL" id="CP102381">
    <property type="protein sequence ID" value="WEJ63568.1"/>
    <property type="molecule type" value="Genomic_DNA"/>
</dbReference>
<protein>
    <submittedName>
        <fullName evidence="1">DUF3010 family protein</fullName>
    </submittedName>
</protein>
<dbReference type="InterPro" id="IPR021378">
    <property type="entry name" value="DUF3010"/>
</dbReference>
<dbReference type="RefSeq" id="WP_275595825.1">
    <property type="nucleotide sequence ID" value="NZ_CP102381.1"/>
</dbReference>
<sequence length="145" mass="16484">MMKICGVELTGNDAVITLLTVDNELFNLPECRVRRVTCKNPDTANELKYFQKTFTQLMNDYQVDTVVIRERMKKGKFAGGANGFKLEATLQLIEGLNVVLMNPTAQKAHLKHYPLPITFAETGLKKFQETAFMAAFAYYASKHEW</sequence>
<evidence type="ECO:0000313" key="1">
    <source>
        <dbReference type="EMBL" id="WEJ63568.1"/>
    </source>
</evidence>
<dbReference type="Pfam" id="PF11215">
    <property type="entry name" value="DUF3010"/>
    <property type="match status" value="1"/>
</dbReference>
<evidence type="ECO:0000313" key="2">
    <source>
        <dbReference type="Proteomes" id="UP001222275"/>
    </source>
</evidence>
<gene>
    <name evidence="1" type="ORF">NR989_04760</name>
</gene>